<evidence type="ECO:0000313" key="1">
    <source>
        <dbReference type="EMBL" id="GAI75086.1"/>
    </source>
</evidence>
<feature type="non-terminal residue" evidence="1">
    <location>
        <position position="120"/>
    </location>
</feature>
<dbReference type="AlphaFoldDB" id="X1S7L2"/>
<accession>X1S7L2</accession>
<proteinExistence type="predicted"/>
<dbReference type="EMBL" id="BARW01007699">
    <property type="protein sequence ID" value="GAI75086.1"/>
    <property type="molecule type" value="Genomic_DNA"/>
</dbReference>
<gene>
    <name evidence="1" type="ORF">S12H4_15962</name>
</gene>
<protein>
    <submittedName>
        <fullName evidence="1">Uncharacterized protein</fullName>
    </submittedName>
</protein>
<name>X1S7L2_9ZZZZ</name>
<sequence>MYKEIIEMNKEELASLVVLTKKDFKDTPHDLVKKYTDVGLKLELWKWITGKEYKALGVYRAKESEAVNNIAEMWGCEESLSLIKTEEKIAEKVLLEIVKNLTPGERENIAEVLEKKKDLA</sequence>
<reference evidence="1" key="1">
    <citation type="journal article" date="2014" name="Front. Microbiol.">
        <title>High frequency of phylogenetically diverse reductive dehalogenase-homologous genes in deep subseafloor sedimentary metagenomes.</title>
        <authorList>
            <person name="Kawai M."/>
            <person name="Futagami T."/>
            <person name="Toyoda A."/>
            <person name="Takaki Y."/>
            <person name="Nishi S."/>
            <person name="Hori S."/>
            <person name="Arai W."/>
            <person name="Tsubouchi T."/>
            <person name="Morono Y."/>
            <person name="Uchiyama I."/>
            <person name="Ito T."/>
            <person name="Fujiyama A."/>
            <person name="Inagaki F."/>
            <person name="Takami H."/>
        </authorList>
    </citation>
    <scope>NUCLEOTIDE SEQUENCE</scope>
    <source>
        <strain evidence="1">Expedition CK06-06</strain>
    </source>
</reference>
<organism evidence="1">
    <name type="scientific">marine sediment metagenome</name>
    <dbReference type="NCBI Taxonomy" id="412755"/>
    <lineage>
        <taxon>unclassified sequences</taxon>
        <taxon>metagenomes</taxon>
        <taxon>ecological metagenomes</taxon>
    </lineage>
</organism>
<comment type="caution">
    <text evidence="1">The sequence shown here is derived from an EMBL/GenBank/DDBJ whole genome shotgun (WGS) entry which is preliminary data.</text>
</comment>